<proteinExistence type="predicted"/>
<dbReference type="Gene3D" id="2.160.20.10">
    <property type="entry name" value="Single-stranded right-handed beta-helix, Pectin lyase-like"/>
    <property type="match status" value="1"/>
</dbReference>
<comment type="caution">
    <text evidence="1">The sequence shown here is derived from an EMBL/GenBank/DDBJ whole genome shotgun (WGS) entry which is preliminary data.</text>
</comment>
<evidence type="ECO:0000313" key="2">
    <source>
        <dbReference type="Proteomes" id="UP000218784"/>
    </source>
</evidence>
<sequence length="543" mass="57584">MNGSGEPAYDPAMVRHDPMRRRDVLAGGVAALTAGACSAAGSARISLLDYLPPAEHQRIAAGTSDLDVAPLIARALRDSIAAHSVLWLPRGLYTVLPAIPLIHADHFECLAAIRILSGMRIAGEAGTTLRVAAGYSTDARPRAGVMFGADASVADVELSGLTLDMNGRANPISPDRAAGHYARYPQAQIFVSSRDGAPAARIDRARIADVSFRDANGVSCIVMAQNSDPAALLGRGWTIDRCRFEENGHDTDDHSSIFAWAEEVAINSCRFVNARPFDGTGVNTAIEVHGARQRITRSTFVNMMRGIWVANNFSAPTVDTLVADNDFRPVFYGVDFFHDRPSAREVVDTRIERNRFAFDDTAIARLSRLDLKAAVQIASEYAQRKIAVTGNVATKKGHAITAAFVVVTGGASGDRRHDAISVTGNIGDGLTFGSFLRTAPGAGLGSITLTGNRWTGLAPSRTMAIAAGDAVEQTGHPQPIETLTLGGGTAEPATRGDRRFRPVFINTLVRSLVIKPVDGYGSGGVPVVLGGAARVLRTERPAS</sequence>
<evidence type="ECO:0008006" key="3">
    <source>
        <dbReference type="Google" id="ProtNLM"/>
    </source>
</evidence>
<keyword evidence="2" id="KW-1185">Reference proteome</keyword>
<dbReference type="AlphaFoldDB" id="A0A2A4HW44"/>
<dbReference type="InterPro" id="IPR011050">
    <property type="entry name" value="Pectin_lyase_fold/virulence"/>
</dbReference>
<dbReference type="SUPFAM" id="SSF51126">
    <property type="entry name" value="Pectin lyase-like"/>
    <property type="match status" value="1"/>
</dbReference>
<protein>
    <recommendedName>
        <fullName evidence="3">Pectate lyase superfamily protein domain-containing protein</fullName>
    </recommendedName>
</protein>
<evidence type="ECO:0000313" key="1">
    <source>
        <dbReference type="EMBL" id="PCG09102.1"/>
    </source>
</evidence>
<dbReference type="EMBL" id="NWVD01000003">
    <property type="protein sequence ID" value="PCG09102.1"/>
    <property type="molecule type" value="Genomic_DNA"/>
</dbReference>
<organism evidence="1 2">
    <name type="scientific">Sphingomonas ginsenosidimutans</name>
    <dbReference type="NCBI Taxonomy" id="862134"/>
    <lineage>
        <taxon>Bacteria</taxon>
        <taxon>Pseudomonadati</taxon>
        <taxon>Pseudomonadota</taxon>
        <taxon>Alphaproteobacteria</taxon>
        <taxon>Sphingomonadales</taxon>
        <taxon>Sphingomonadaceae</taxon>
        <taxon>Sphingomonas</taxon>
    </lineage>
</organism>
<gene>
    <name evidence="1" type="ORF">COA17_09425</name>
</gene>
<accession>A0A2A4HW44</accession>
<name>A0A2A4HW44_9SPHN</name>
<reference evidence="1 2" key="1">
    <citation type="submission" date="2017-09" db="EMBL/GenBank/DDBJ databases">
        <title>Sphingomonas ginsenosidimutans KACC 14949, whole genome shotgun sequence.</title>
        <authorList>
            <person name="Feng G."/>
            <person name="Zhu H."/>
        </authorList>
    </citation>
    <scope>NUCLEOTIDE SEQUENCE [LARGE SCALE GENOMIC DNA]</scope>
    <source>
        <strain evidence="1 2">KACC 14949</strain>
    </source>
</reference>
<dbReference type="InterPro" id="IPR012334">
    <property type="entry name" value="Pectin_lyas_fold"/>
</dbReference>
<dbReference type="Proteomes" id="UP000218784">
    <property type="component" value="Unassembled WGS sequence"/>
</dbReference>